<feature type="transmembrane region" description="Helical" evidence="2">
    <location>
        <begin position="285"/>
        <end position="306"/>
    </location>
</feature>
<keyword evidence="5" id="KW-1185">Reference proteome</keyword>
<evidence type="ECO:0000256" key="2">
    <source>
        <dbReference type="SAM" id="Phobius"/>
    </source>
</evidence>
<proteinExistence type="predicted"/>
<sequence>MKPFRSFAGALILASLLGSHGADAEPLTRAQKDAAEHNKRAFEAVRRADAETARVEFLQAYALVPSPKALWNLLVAEADSNHPLDALKHLRAYLADPSADPKKKDRAEHLLTELTAQVGHLNIVAPDNAPVRVDGLVLTSEQRSQGVDVAPGKHVIEATIGDEPQRREVDVAVGDPTLVAFESPRKEEPAVEAPAPVAPVSPPQTKLAMAPVRVPSRGIGSPPLGTWIMGSVAVAALGTGIAFSLSAKSKRDEIDESPRACANPSSSECAHIEDLRDSGSRDSTIAWIAYGTAGASVITGGLLWYFSPKRAASRDATIVPLVSPGMAGVHLRGTF</sequence>
<keyword evidence="2" id="KW-0812">Transmembrane</keyword>
<evidence type="ECO:0000256" key="3">
    <source>
        <dbReference type="SAM" id="SignalP"/>
    </source>
</evidence>
<evidence type="ECO:0000256" key="1">
    <source>
        <dbReference type="SAM" id="MobiDB-lite"/>
    </source>
</evidence>
<organism evidence="4 5">
    <name type="scientific">Pendulispora brunnea</name>
    <dbReference type="NCBI Taxonomy" id="2905690"/>
    <lineage>
        <taxon>Bacteria</taxon>
        <taxon>Pseudomonadati</taxon>
        <taxon>Myxococcota</taxon>
        <taxon>Myxococcia</taxon>
        <taxon>Myxococcales</taxon>
        <taxon>Sorangiineae</taxon>
        <taxon>Pendulisporaceae</taxon>
        <taxon>Pendulispora</taxon>
    </lineage>
</organism>
<dbReference type="RefSeq" id="WP_394847082.1">
    <property type="nucleotide sequence ID" value="NZ_CP089982.1"/>
</dbReference>
<protein>
    <recommendedName>
        <fullName evidence="6">PEGA domain-containing protein</fullName>
    </recommendedName>
</protein>
<reference evidence="4 5" key="1">
    <citation type="submission" date="2021-12" db="EMBL/GenBank/DDBJ databases">
        <title>Discovery of the Pendulisporaceae a myxobacterial family with distinct sporulation behavior and unique specialized metabolism.</title>
        <authorList>
            <person name="Garcia R."/>
            <person name="Popoff A."/>
            <person name="Bader C.D."/>
            <person name="Loehr J."/>
            <person name="Walesch S."/>
            <person name="Walt C."/>
            <person name="Boldt J."/>
            <person name="Bunk B."/>
            <person name="Haeckl F.J.F.P.J."/>
            <person name="Gunesch A.P."/>
            <person name="Birkelbach J."/>
            <person name="Nuebel U."/>
            <person name="Pietschmann T."/>
            <person name="Bach T."/>
            <person name="Mueller R."/>
        </authorList>
    </citation>
    <scope>NUCLEOTIDE SEQUENCE [LARGE SCALE GENOMIC DNA]</scope>
    <source>
        <strain evidence="4 5">MSr12523</strain>
    </source>
</reference>
<dbReference type="Proteomes" id="UP001379533">
    <property type="component" value="Chromosome"/>
</dbReference>
<evidence type="ECO:0008006" key="6">
    <source>
        <dbReference type="Google" id="ProtNLM"/>
    </source>
</evidence>
<evidence type="ECO:0000313" key="5">
    <source>
        <dbReference type="Proteomes" id="UP001379533"/>
    </source>
</evidence>
<evidence type="ECO:0000313" key="4">
    <source>
        <dbReference type="EMBL" id="WXA96467.1"/>
    </source>
</evidence>
<keyword evidence="2" id="KW-0472">Membrane</keyword>
<accession>A0ABZ2KCQ0</accession>
<gene>
    <name evidence="4" type="ORF">LZC95_06390</name>
</gene>
<feature type="signal peptide" evidence="3">
    <location>
        <begin position="1"/>
        <end position="24"/>
    </location>
</feature>
<feature type="region of interest" description="Disordered" evidence="1">
    <location>
        <begin position="184"/>
        <end position="203"/>
    </location>
</feature>
<dbReference type="EMBL" id="CP089982">
    <property type="protein sequence ID" value="WXA96467.1"/>
    <property type="molecule type" value="Genomic_DNA"/>
</dbReference>
<keyword evidence="2" id="KW-1133">Transmembrane helix</keyword>
<name>A0ABZ2KCQ0_9BACT</name>
<feature type="transmembrane region" description="Helical" evidence="2">
    <location>
        <begin position="224"/>
        <end position="245"/>
    </location>
</feature>
<feature type="chain" id="PRO_5045938635" description="PEGA domain-containing protein" evidence="3">
    <location>
        <begin position="25"/>
        <end position="335"/>
    </location>
</feature>
<keyword evidence="3" id="KW-0732">Signal</keyword>